<dbReference type="InParanoid" id="D6TTE8"/>
<reference evidence="1 2" key="1">
    <citation type="journal article" date="2011" name="Stand. Genomic Sci.">
        <title>Non-contiguous finished genome sequence and contextual data of the filamentous soil bacterium Ktedonobacter racemifer type strain (SOSP1-21).</title>
        <authorList>
            <person name="Chang Y.J."/>
            <person name="Land M."/>
            <person name="Hauser L."/>
            <person name="Chertkov O."/>
            <person name="Del Rio T.G."/>
            <person name="Nolan M."/>
            <person name="Copeland A."/>
            <person name="Tice H."/>
            <person name="Cheng J.F."/>
            <person name="Lucas S."/>
            <person name="Han C."/>
            <person name="Goodwin L."/>
            <person name="Pitluck S."/>
            <person name="Ivanova N."/>
            <person name="Ovchinikova G."/>
            <person name="Pati A."/>
            <person name="Chen A."/>
            <person name="Palaniappan K."/>
            <person name="Mavromatis K."/>
            <person name="Liolios K."/>
            <person name="Brettin T."/>
            <person name="Fiebig A."/>
            <person name="Rohde M."/>
            <person name="Abt B."/>
            <person name="Goker M."/>
            <person name="Detter J.C."/>
            <person name="Woyke T."/>
            <person name="Bristow J."/>
            <person name="Eisen J.A."/>
            <person name="Markowitz V."/>
            <person name="Hugenholtz P."/>
            <person name="Kyrpides N.C."/>
            <person name="Klenk H.P."/>
            <person name="Lapidus A."/>
        </authorList>
    </citation>
    <scope>NUCLEOTIDE SEQUENCE [LARGE SCALE GENOMIC DNA]</scope>
    <source>
        <strain evidence="2">DSM 44963</strain>
    </source>
</reference>
<evidence type="ECO:0000313" key="1">
    <source>
        <dbReference type="EMBL" id="EFH83699.1"/>
    </source>
</evidence>
<gene>
    <name evidence="1" type="ORF">Krac_4694</name>
</gene>
<accession>D6TTE8</accession>
<dbReference type="Proteomes" id="UP000004508">
    <property type="component" value="Unassembled WGS sequence"/>
</dbReference>
<evidence type="ECO:0000313" key="2">
    <source>
        <dbReference type="Proteomes" id="UP000004508"/>
    </source>
</evidence>
<comment type="caution">
    <text evidence="1">The sequence shown here is derived from an EMBL/GenBank/DDBJ whole genome shotgun (WGS) entry which is preliminary data.</text>
</comment>
<organism evidence="1 2">
    <name type="scientific">Ktedonobacter racemifer DSM 44963</name>
    <dbReference type="NCBI Taxonomy" id="485913"/>
    <lineage>
        <taxon>Bacteria</taxon>
        <taxon>Bacillati</taxon>
        <taxon>Chloroflexota</taxon>
        <taxon>Ktedonobacteria</taxon>
        <taxon>Ktedonobacterales</taxon>
        <taxon>Ktedonobacteraceae</taxon>
        <taxon>Ktedonobacter</taxon>
    </lineage>
</organism>
<protein>
    <submittedName>
        <fullName evidence="1">Uncharacterized protein</fullName>
    </submittedName>
</protein>
<proteinExistence type="predicted"/>
<keyword evidence="2" id="KW-1185">Reference proteome</keyword>
<dbReference type="STRING" id="485913.Krac_4694"/>
<dbReference type="AlphaFoldDB" id="D6TTE8"/>
<name>D6TTE8_KTERA</name>
<dbReference type="EMBL" id="ADVG01000003">
    <property type="protein sequence ID" value="EFH83699.1"/>
    <property type="molecule type" value="Genomic_DNA"/>
</dbReference>
<sequence length="86" mass="9588">MAVGCSSIDGIEEFGYSRSRVSRSIFVGSCNQEGFEKTGMADIRVKFMRKYGFRTRCCGHCTPPLLAHGRTMPFFRLRSAGVVIES</sequence>